<proteinExistence type="predicted"/>
<dbReference type="Proteomes" id="UP000006798">
    <property type="component" value="Chromosome 2"/>
</dbReference>
<name>F8GMF0_CUPNN</name>
<dbReference type="AlphaFoldDB" id="F8GMF0"/>
<accession>F8GMF0</accession>
<feature type="compositionally biased region" description="Basic and acidic residues" evidence="1">
    <location>
        <begin position="90"/>
        <end position="99"/>
    </location>
</feature>
<evidence type="ECO:0000313" key="2">
    <source>
        <dbReference type="EMBL" id="AEI81378.1"/>
    </source>
</evidence>
<reference evidence="2 3" key="1">
    <citation type="journal article" date="2011" name="J. Bacteriol.">
        <title>Complete genome sequence of the type strain Cupriavidus necator N-1.</title>
        <authorList>
            <person name="Poehlein A."/>
            <person name="Kusian B."/>
            <person name="Friedrich B."/>
            <person name="Daniel R."/>
            <person name="Bowien B."/>
        </authorList>
    </citation>
    <scope>NUCLEOTIDE SEQUENCE [LARGE SCALE GENOMIC DNA]</scope>
    <source>
        <strain evidence="3">ATCC 43291 / DSM 13513 / CCUG 52238 / LMG 8453 / N-1</strain>
    </source>
</reference>
<feature type="region of interest" description="Disordered" evidence="1">
    <location>
        <begin position="78"/>
        <end position="99"/>
    </location>
</feature>
<sequence>MSYYLRSASLTNYVEVARSLGLDPYQQLRAAKINRSVLLDPDIRIPAASVGGLLTERVFAVVQRAYWMQRVGEACAGGAIEKPPAHKRRGGEDEHRAGR</sequence>
<protein>
    <submittedName>
        <fullName evidence="2">Transcriptional regulator AraC family</fullName>
    </submittedName>
</protein>
<evidence type="ECO:0000313" key="3">
    <source>
        <dbReference type="Proteomes" id="UP000006798"/>
    </source>
</evidence>
<organism evidence="2 3">
    <name type="scientific">Cupriavidus necator (strain ATCC 43291 / DSM 13513 / CCUG 52238 / LMG 8453 / N-1)</name>
    <name type="common">Ralstonia eutropha</name>
    <dbReference type="NCBI Taxonomy" id="1042878"/>
    <lineage>
        <taxon>Bacteria</taxon>
        <taxon>Pseudomonadati</taxon>
        <taxon>Pseudomonadota</taxon>
        <taxon>Betaproteobacteria</taxon>
        <taxon>Burkholderiales</taxon>
        <taxon>Burkholderiaceae</taxon>
        <taxon>Cupriavidus</taxon>
    </lineage>
</organism>
<dbReference type="HOGENOM" id="CLU_2315574_0_0_4"/>
<dbReference type="KEGG" id="cnc:CNE_2c24330"/>
<evidence type="ECO:0000256" key="1">
    <source>
        <dbReference type="SAM" id="MobiDB-lite"/>
    </source>
</evidence>
<gene>
    <name evidence="2" type="ordered locus">CNE_2c24330</name>
</gene>
<dbReference type="EMBL" id="CP002878">
    <property type="protein sequence ID" value="AEI81378.1"/>
    <property type="molecule type" value="Genomic_DNA"/>
</dbReference>